<dbReference type="EMBL" id="CP048209">
    <property type="protein sequence ID" value="QHT61523.1"/>
    <property type="molecule type" value="Genomic_DNA"/>
</dbReference>
<dbReference type="PRINTS" id="PR00834">
    <property type="entry name" value="PROTEASES2C"/>
</dbReference>
<dbReference type="Pfam" id="PF13365">
    <property type="entry name" value="Trypsin_2"/>
    <property type="match status" value="1"/>
</dbReference>
<evidence type="ECO:0000256" key="3">
    <source>
        <dbReference type="ARBA" id="ARBA00022825"/>
    </source>
</evidence>
<dbReference type="Gene3D" id="2.40.10.120">
    <property type="match status" value="1"/>
</dbReference>
<evidence type="ECO:0000256" key="2">
    <source>
        <dbReference type="ARBA" id="ARBA00022801"/>
    </source>
</evidence>
<dbReference type="InterPro" id="IPR051201">
    <property type="entry name" value="Chloro_Bact_Ser_Proteases"/>
</dbReference>
<keyword evidence="2" id="KW-0378">Hydrolase</keyword>
<evidence type="ECO:0000256" key="1">
    <source>
        <dbReference type="ARBA" id="ARBA00022670"/>
    </source>
</evidence>
<dbReference type="PANTHER" id="PTHR43343:SF3">
    <property type="entry name" value="PROTEASE DO-LIKE 8, CHLOROPLASTIC"/>
    <property type="match status" value="1"/>
</dbReference>
<evidence type="ECO:0000313" key="5">
    <source>
        <dbReference type="Proteomes" id="UP000476064"/>
    </source>
</evidence>
<dbReference type="InterPro" id="IPR001940">
    <property type="entry name" value="Peptidase_S1C"/>
</dbReference>
<dbReference type="GO" id="GO:0006508">
    <property type="term" value="P:proteolysis"/>
    <property type="evidence" value="ECO:0007669"/>
    <property type="project" value="UniProtKB-KW"/>
</dbReference>
<dbReference type="SUPFAM" id="SSF50494">
    <property type="entry name" value="Trypsin-like serine proteases"/>
    <property type="match status" value="1"/>
</dbReference>
<dbReference type="GO" id="GO:0004252">
    <property type="term" value="F:serine-type endopeptidase activity"/>
    <property type="evidence" value="ECO:0007669"/>
    <property type="project" value="InterPro"/>
</dbReference>
<dbReference type="InterPro" id="IPR009003">
    <property type="entry name" value="Peptidase_S1_PA"/>
</dbReference>
<gene>
    <name evidence="4" type="ORF">GXP70_17155</name>
</gene>
<dbReference type="PANTHER" id="PTHR43343">
    <property type="entry name" value="PEPTIDASE S12"/>
    <property type="match status" value="1"/>
</dbReference>
<dbReference type="KEGG" id="plyc:GXP70_17155"/>
<protein>
    <submittedName>
        <fullName evidence="4">Trypsin-like serine protease</fullName>
    </submittedName>
</protein>
<evidence type="ECO:0000313" key="4">
    <source>
        <dbReference type="EMBL" id="QHT61523.1"/>
    </source>
</evidence>
<organism evidence="4 5">
    <name type="scientific">Paenibacillus lycopersici</name>
    <dbReference type="NCBI Taxonomy" id="2704462"/>
    <lineage>
        <taxon>Bacteria</taxon>
        <taxon>Bacillati</taxon>
        <taxon>Bacillota</taxon>
        <taxon>Bacilli</taxon>
        <taxon>Bacillales</taxon>
        <taxon>Paenibacillaceae</taxon>
        <taxon>Paenibacillus</taxon>
    </lineage>
</organism>
<name>A0A6C0G0X5_9BACL</name>
<accession>A0A6C0G0X5</accession>
<dbReference type="AlphaFoldDB" id="A0A6C0G0X5"/>
<dbReference type="Proteomes" id="UP000476064">
    <property type="component" value="Chromosome"/>
</dbReference>
<keyword evidence="1 4" id="KW-0645">Protease</keyword>
<dbReference type="RefSeq" id="WP_162357962.1">
    <property type="nucleotide sequence ID" value="NZ_CP048209.1"/>
</dbReference>
<reference evidence="4 5" key="1">
    <citation type="submission" date="2020-01" db="EMBL/GenBank/DDBJ databases">
        <title>Paenibacillus sp. nov., isolated from tomato rhizosphere.</title>
        <authorList>
            <person name="Weon H.-Y."/>
            <person name="Lee S.A."/>
        </authorList>
    </citation>
    <scope>NUCLEOTIDE SEQUENCE [LARGE SCALE GENOMIC DNA]</scope>
    <source>
        <strain evidence="4 5">12200R-189</strain>
    </source>
</reference>
<sequence>MKPWLSITLSAAILAAGGTSLYALHDRWNDPVVEGASALGKPGAAEKPAAVKQDLKVVIQDDQKKVVAVEVATGAGDATGSGFIYNDKGDIVTNAHVVDGAEAIKVKASDGSLYAGRLIGVSPEKDIALIRADGLSGREPLAVDAEAKIDIGDEVIAFGSPLGLDNTVTTGIISGLDRDFDIGETSYKGLYQISAPITHGNSGGPLVLKTSGKVIGINTAGEDQGTIGFSIPIGQAQPMIESWSLHPDLALAARTAGSGDAAEDGGDFTYAEMSSGAEETVRSFYEALDSGDYVTAYSLLGSDWQTKTSYDSFRKGYLHTLSVGVKSVKVASADSASAQLAVIIEAYENKNGETVLSSYSVQYTVKPENGVLKIITGKGKKL</sequence>
<keyword evidence="3" id="KW-0720">Serine protease</keyword>
<proteinExistence type="predicted"/>
<keyword evidence="5" id="KW-1185">Reference proteome</keyword>